<sequence length="333" mass="34162">MAIYYGDTSGVLSGFQHASAQVLVGDHVNGTWQSVTNRLYGDAYSITSFAHGGDDTLVGGYADLLDEIIYGDAYVMDRFSVGGNDMILGGGSGSHARPTIYGDAYEMHGFSRGGNDQIIGNSATVYGDSAKLDGFTIGGNDEIEGGVRYGSIVGDGALSGFAKGGDDRITVTSGVSEVYISGDGALSGFARGGNDLIIGGNNSGYQIISGDGSLSGFARGGDDIIIAGSNSYNLISGDGSKSGQAVGGSDTFVFNPGITQNRILDFEQGKDHIDLTGFASQGVHGLGDLTIHTGSVALGNGQTIQGSSIHFGTYNYIAVLGVEHLTSCDFIFA</sequence>
<name>A0A4Y1N1B4_9PROT</name>
<dbReference type="SUPFAM" id="SSF51120">
    <property type="entry name" value="beta-Roll"/>
    <property type="match status" value="1"/>
</dbReference>
<dbReference type="AlphaFoldDB" id="A0A4Y1N1B4"/>
<reference evidence="1" key="1">
    <citation type="submission" date="2017-12" db="EMBL/GenBank/DDBJ databases">
        <authorList>
            <person name="Martens C."/>
            <person name="Dahlstrom E."/>
            <person name="Barbian K."/>
            <person name="Sykora L."/>
            <person name="Ricklefs S."/>
            <person name="Bruno D."/>
            <person name="Anzick I."/>
            <person name="Myles I."/>
            <person name="Datta S.K."/>
        </authorList>
    </citation>
    <scope>NUCLEOTIDE SEQUENCE</scope>
    <source>
        <strain evidence="1">AD2</strain>
    </source>
</reference>
<accession>A0A4Y1N1B4</accession>
<evidence type="ECO:0000313" key="1">
    <source>
        <dbReference type="EMBL" id="AWV24076.1"/>
    </source>
</evidence>
<proteinExistence type="predicted"/>
<dbReference type="InterPro" id="IPR011049">
    <property type="entry name" value="Serralysin-like_metalloprot_C"/>
</dbReference>
<gene>
    <name evidence="1" type="ORF">RADP37_01221a</name>
</gene>
<dbReference type="EMBL" id="CP025189">
    <property type="protein sequence ID" value="AWV24076.1"/>
    <property type="molecule type" value="Genomic_DNA"/>
</dbReference>
<organism evidence="1">
    <name type="scientific">Roseomonas mucosa</name>
    <dbReference type="NCBI Taxonomy" id="207340"/>
    <lineage>
        <taxon>Bacteria</taxon>
        <taxon>Pseudomonadati</taxon>
        <taxon>Pseudomonadota</taxon>
        <taxon>Alphaproteobacteria</taxon>
        <taxon>Acetobacterales</taxon>
        <taxon>Roseomonadaceae</taxon>
        <taxon>Roseomonas</taxon>
    </lineage>
</organism>
<evidence type="ECO:0008006" key="2">
    <source>
        <dbReference type="Google" id="ProtNLM"/>
    </source>
</evidence>
<dbReference type="RefSeq" id="WP_397540555.1">
    <property type="nucleotide sequence ID" value="NZ_CP025189.1"/>
</dbReference>
<protein>
    <recommendedName>
        <fullName evidence="2">Calcium-binding protein</fullName>
    </recommendedName>
</protein>